<comment type="caution">
    <text evidence="2">The sequence shown here is derived from an EMBL/GenBank/DDBJ whole genome shotgun (WGS) entry which is preliminary data.</text>
</comment>
<evidence type="ECO:0000313" key="2">
    <source>
        <dbReference type="EMBL" id="KAH8991002.1"/>
    </source>
</evidence>
<dbReference type="EMBL" id="JAKELL010000028">
    <property type="protein sequence ID" value="KAH8991002.1"/>
    <property type="molecule type" value="Genomic_DNA"/>
</dbReference>
<evidence type="ECO:0000313" key="3">
    <source>
        <dbReference type="Proteomes" id="UP001201163"/>
    </source>
</evidence>
<feature type="compositionally biased region" description="Low complexity" evidence="1">
    <location>
        <begin position="362"/>
        <end position="373"/>
    </location>
</feature>
<evidence type="ECO:0000256" key="1">
    <source>
        <dbReference type="SAM" id="MobiDB-lite"/>
    </source>
</evidence>
<feature type="region of interest" description="Disordered" evidence="1">
    <location>
        <begin position="362"/>
        <end position="390"/>
    </location>
</feature>
<sequence>MGLFDRTFSSDLLPEPVKRRRAIICAKAIDPIITPRALIILEKTLSNYQQSGLLVAEIVRTVRSWGHNMRDDIVSVAEATFTRILARPQQRDDSWFIIASTELGVSETVLRDYATHGDSLSLAVLIHITRRQFDHYGGSSWPSVEFSFILETASKFNVRDTLPELQHEFCDLWNQIILKAQNDSDQWMAFQILRPIRNIHIALHQDSDAAPTRYSVSTSNRNRILFDPTSYLACNVPGHHPDPTPHIHGHSFSRTVVHDSAALSPASLASPDTPSSSVPAPLHAVESLADLPPLDNFDLAHQTTIESPRIPFTSPGPSAARAIPDIVNFVITTPHPTLETSTSAPPFSSTSPPATVALQLLTPSDTPSLPSSSNPVLENTGPPLSSYSPVIRSDLSRSWKKSRRRSIVVPTAPGTSDMSAVTEDDGSPKPDLRKDRDALGSSSVNRTIDASTMATLDLPPQPPSLLPVTDPDIAIARAI</sequence>
<reference evidence="2" key="1">
    <citation type="submission" date="2022-01" db="EMBL/GenBank/DDBJ databases">
        <title>Comparative genomics reveals a dynamic genome evolution in the ectomycorrhizal milk-cap (Lactarius) mushrooms.</title>
        <authorList>
            <consortium name="DOE Joint Genome Institute"/>
            <person name="Lebreton A."/>
            <person name="Tang N."/>
            <person name="Kuo A."/>
            <person name="LaButti K."/>
            <person name="Drula E."/>
            <person name="Barry K."/>
            <person name="Clum A."/>
            <person name="Lipzen A."/>
            <person name="Mousain D."/>
            <person name="Ng V."/>
            <person name="Wang R."/>
            <person name="Wang X."/>
            <person name="Dai Y."/>
            <person name="Henrissat B."/>
            <person name="Grigoriev I.V."/>
            <person name="Guerin-Laguette A."/>
            <person name="Yu F."/>
            <person name="Martin F.M."/>
        </authorList>
    </citation>
    <scope>NUCLEOTIDE SEQUENCE</scope>
    <source>
        <strain evidence="2">QP</strain>
    </source>
</reference>
<feature type="compositionally biased region" description="Basic and acidic residues" evidence="1">
    <location>
        <begin position="426"/>
        <end position="438"/>
    </location>
</feature>
<feature type="compositionally biased region" description="Polar residues" evidence="1">
    <location>
        <begin position="374"/>
        <end position="388"/>
    </location>
</feature>
<feature type="region of interest" description="Disordered" evidence="1">
    <location>
        <begin position="402"/>
        <end position="446"/>
    </location>
</feature>
<gene>
    <name evidence="2" type="ORF">EDB92DRAFT_705800</name>
</gene>
<name>A0AAD4LKY6_9AGAM</name>
<dbReference type="Proteomes" id="UP001201163">
    <property type="component" value="Unassembled WGS sequence"/>
</dbReference>
<dbReference type="AlphaFoldDB" id="A0AAD4LKY6"/>
<organism evidence="2 3">
    <name type="scientific">Lactarius akahatsu</name>
    <dbReference type="NCBI Taxonomy" id="416441"/>
    <lineage>
        <taxon>Eukaryota</taxon>
        <taxon>Fungi</taxon>
        <taxon>Dikarya</taxon>
        <taxon>Basidiomycota</taxon>
        <taxon>Agaricomycotina</taxon>
        <taxon>Agaricomycetes</taxon>
        <taxon>Russulales</taxon>
        <taxon>Russulaceae</taxon>
        <taxon>Lactarius</taxon>
    </lineage>
</organism>
<keyword evidence="3" id="KW-1185">Reference proteome</keyword>
<accession>A0AAD4LKY6</accession>
<protein>
    <submittedName>
        <fullName evidence="2">Uncharacterized protein</fullName>
    </submittedName>
</protein>
<proteinExistence type="predicted"/>